<accession>A0A4C1WWS8</accession>
<protein>
    <submittedName>
        <fullName evidence="1">Uncharacterized protein</fullName>
    </submittedName>
</protein>
<reference evidence="1 2" key="1">
    <citation type="journal article" date="2019" name="Commun. Biol.">
        <title>The bagworm genome reveals a unique fibroin gene that provides high tensile strength.</title>
        <authorList>
            <person name="Kono N."/>
            <person name="Nakamura H."/>
            <person name="Ohtoshi R."/>
            <person name="Tomita M."/>
            <person name="Numata K."/>
            <person name="Arakawa K."/>
        </authorList>
    </citation>
    <scope>NUCLEOTIDE SEQUENCE [LARGE SCALE GENOMIC DNA]</scope>
</reference>
<proteinExistence type="predicted"/>
<organism evidence="1 2">
    <name type="scientific">Eumeta variegata</name>
    <name type="common">Bagworm moth</name>
    <name type="synonym">Eumeta japonica</name>
    <dbReference type="NCBI Taxonomy" id="151549"/>
    <lineage>
        <taxon>Eukaryota</taxon>
        <taxon>Metazoa</taxon>
        <taxon>Ecdysozoa</taxon>
        <taxon>Arthropoda</taxon>
        <taxon>Hexapoda</taxon>
        <taxon>Insecta</taxon>
        <taxon>Pterygota</taxon>
        <taxon>Neoptera</taxon>
        <taxon>Endopterygota</taxon>
        <taxon>Lepidoptera</taxon>
        <taxon>Glossata</taxon>
        <taxon>Ditrysia</taxon>
        <taxon>Tineoidea</taxon>
        <taxon>Psychidae</taxon>
        <taxon>Oiketicinae</taxon>
        <taxon>Eumeta</taxon>
    </lineage>
</organism>
<evidence type="ECO:0000313" key="1">
    <source>
        <dbReference type="EMBL" id="GBP55340.1"/>
    </source>
</evidence>
<comment type="caution">
    <text evidence="1">The sequence shown here is derived from an EMBL/GenBank/DDBJ whole genome shotgun (WGS) entry which is preliminary data.</text>
</comment>
<dbReference type="EMBL" id="BGZK01000665">
    <property type="protein sequence ID" value="GBP55340.1"/>
    <property type="molecule type" value="Genomic_DNA"/>
</dbReference>
<keyword evidence="2" id="KW-1185">Reference proteome</keyword>
<gene>
    <name evidence="1" type="ORF">EVAR_43096_1</name>
</gene>
<dbReference type="Proteomes" id="UP000299102">
    <property type="component" value="Unassembled WGS sequence"/>
</dbReference>
<sequence>MKRKQFSRSELPTNNEMRRFSAPRPFHLLSRVPILRHCDAFVTNFTAAEFLALYCCVRPLSLFYSNASADGAEERSLVPRSRSHAWLKRNATRARLAIVQDVDDWRRRLSSVLYLAWSAQGFESLKSEIRRLWKGMLQQWSDYKPDKNIQRSGDLIRVEGHRWLRVA</sequence>
<evidence type="ECO:0000313" key="2">
    <source>
        <dbReference type="Proteomes" id="UP000299102"/>
    </source>
</evidence>
<name>A0A4C1WWS8_EUMVA</name>
<dbReference type="AlphaFoldDB" id="A0A4C1WWS8"/>